<keyword evidence="4" id="KW-0732">Signal</keyword>
<evidence type="ECO:0000256" key="1">
    <source>
        <dbReference type="ARBA" id="ARBA00004370"/>
    </source>
</evidence>
<dbReference type="Ensembl" id="ENSOANT00000051853.1">
    <property type="protein sequence ID" value="ENSOANP00000049265.1"/>
    <property type="gene ID" value="ENSOANG00000044729.1"/>
</dbReference>
<evidence type="ECO:0000256" key="3">
    <source>
        <dbReference type="ARBA" id="ARBA00022723"/>
    </source>
</evidence>
<evidence type="ECO:0000256" key="2">
    <source>
        <dbReference type="ARBA" id="ARBA00022692"/>
    </source>
</evidence>
<dbReference type="InterPro" id="IPR046450">
    <property type="entry name" value="PA_dom_sf"/>
</dbReference>
<dbReference type="AlphaFoldDB" id="A0A6I8P5H2"/>
<reference evidence="11 12" key="1">
    <citation type="journal article" date="2008" name="Nature">
        <title>Genome analysis of the platypus reveals unique signatures of evolution.</title>
        <authorList>
            <person name="Warren W.C."/>
            <person name="Hillier L.W."/>
            <person name="Marshall Graves J.A."/>
            <person name="Birney E."/>
            <person name="Ponting C.P."/>
            <person name="Grutzner F."/>
            <person name="Belov K."/>
            <person name="Miller W."/>
            <person name="Clarke L."/>
            <person name="Chinwalla A.T."/>
            <person name="Yang S.P."/>
            <person name="Heger A."/>
            <person name="Locke D.P."/>
            <person name="Miethke P."/>
            <person name="Waters P.D."/>
            <person name="Veyrunes F."/>
            <person name="Fulton L."/>
            <person name="Fulton B."/>
            <person name="Graves T."/>
            <person name="Wallis J."/>
            <person name="Puente X.S."/>
            <person name="Lopez-Otin C."/>
            <person name="Ordonez G.R."/>
            <person name="Eichler E.E."/>
            <person name="Chen L."/>
            <person name="Cheng Z."/>
            <person name="Deakin J.E."/>
            <person name="Alsop A."/>
            <person name="Thompson K."/>
            <person name="Kirby P."/>
            <person name="Papenfuss A.T."/>
            <person name="Wakefield M.J."/>
            <person name="Olender T."/>
            <person name="Lancet D."/>
            <person name="Huttley G.A."/>
            <person name="Smit A.F."/>
            <person name="Pask A."/>
            <person name="Temple-Smith P."/>
            <person name="Batzer M.A."/>
            <person name="Walker J.A."/>
            <person name="Konkel M.K."/>
            <person name="Harris R.S."/>
            <person name="Whittington C.M."/>
            <person name="Wong E.S."/>
            <person name="Gemmell N.J."/>
            <person name="Buschiazzo E."/>
            <person name="Vargas Jentzsch I.M."/>
            <person name="Merkel A."/>
            <person name="Schmitz J."/>
            <person name="Zemann A."/>
            <person name="Churakov G."/>
            <person name="Kriegs J.O."/>
            <person name="Brosius J."/>
            <person name="Murchison E.P."/>
            <person name="Sachidanandam R."/>
            <person name="Smith C."/>
            <person name="Hannon G.J."/>
            <person name="Tsend-Ayush E."/>
            <person name="McMillan D."/>
            <person name="Attenborough R."/>
            <person name="Rens W."/>
            <person name="Ferguson-Smith M."/>
            <person name="Lefevre C.M."/>
            <person name="Sharp J.A."/>
            <person name="Nicholas K.R."/>
            <person name="Ray D.A."/>
            <person name="Kube M."/>
            <person name="Reinhardt R."/>
            <person name="Pringle T.H."/>
            <person name="Taylor J."/>
            <person name="Jones R.C."/>
            <person name="Nixon B."/>
            <person name="Dacheux J.L."/>
            <person name="Niwa H."/>
            <person name="Sekita Y."/>
            <person name="Huang X."/>
            <person name="Stark A."/>
            <person name="Kheradpour P."/>
            <person name="Kellis M."/>
            <person name="Flicek P."/>
            <person name="Chen Y."/>
            <person name="Webber C."/>
            <person name="Hardison R."/>
            <person name="Nelson J."/>
            <person name="Hallsworth-Pepin K."/>
            <person name="Delehaunty K."/>
            <person name="Markovic C."/>
            <person name="Minx P."/>
            <person name="Feng Y."/>
            <person name="Kremitzki C."/>
            <person name="Mitreva M."/>
            <person name="Glasscock J."/>
            <person name="Wylie T."/>
            <person name="Wohldmann P."/>
            <person name="Thiru P."/>
            <person name="Nhan M.N."/>
            <person name="Pohl C.S."/>
            <person name="Smith S.M."/>
            <person name="Hou S."/>
            <person name="Nefedov M."/>
            <person name="de Jong P.J."/>
            <person name="Renfree M.B."/>
            <person name="Mardis E.R."/>
            <person name="Wilson R.K."/>
        </authorList>
    </citation>
    <scope>NUCLEOTIDE SEQUENCE [LARGE SCALE GENOMIC DNA]</scope>
    <source>
        <strain evidence="11 12">Glennie</strain>
    </source>
</reference>
<feature type="domain" description="PA" evidence="10">
    <location>
        <begin position="27"/>
        <end position="113"/>
    </location>
</feature>
<dbReference type="PANTHER" id="PTHR22702">
    <property type="entry name" value="PROTEASE-ASSOCIATED DOMAIN-CONTAINING PROTEIN"/>
    <property type="match status" value="1"/>
</dbReference>
<dbReference type="Bgee" id="ENSOANG00000044729">
    <property type="expression patterns" value="Expressed in testis and 4 other cell types or tissues"/>
</dbReference>
<dbReference type="Pfam" id="PF02225">
    <property type="entry name" value="PA"/>
    <property type="match status" value="1"/>
</dbReference>
<keyword evidence="3" id="KW-0479">Metal-binding</keyword>
<keyword evidence="6" id="KW-0862">Zinc</keyword>
<dbReference type="InterPro" id="IPR044744">
    <property type="entry name" value="ZNRF4/RNF13/RNF167_PA"/>
</dbReference>
<dbReference type="GO" id="GO:0008270">
    <property type="term" value="F:zinc ion binding"/>
    <property type="evidence" value="ECO:0007669"/>
    <property type="project" value="UniProtKB-KW"/>
</dbReference>
<dbReference type="SUPFAM" id="SSF52025">
    <property type="entry name" value="PA domain"/>
    <property type="match status" value="1"/>
</dbReference>
<evidence type="ECO:0000313" key="11">
    <source>
        <dbReference type="Ensembl" id="ENSOANP00000049265.1"/>
    </source>
</evidence>
<organism evidence="11 12">
    <name type="scientific">Ornithorhynchus anatinus</name>
    <name type="common">Duckbill platypus</name>
    <dbReference type="NCBI Taxonomy" id="9258"/>
    <lineage>
        <taxon>Eukaryota</taxon>
        <taxon>Metazoa</taxon>
        <taxon>Chordata</taxon>
        <taxon>Craniata</taxon>
        <taxon>Vertebrata</taxon>
        <taxon>Euteleostomi</taxon>
        <taxon>Mammalia</taxon>
        <taxon>Monotremata</taxon>
        <taxon>Ornithorhynchidae</taxon>
        <taxon>Ornithorhynchus</taxon>
    </lineage>
</organism>
<evidence type="ECO:0000259" key="10">
    <source>
        <dbReference type="Pfam" id="PF02225"/>
    </source>
</evidence>
<keyword evidence="9" id="KW-0325">Glycoprotein</keyword>
<evidence type="ECO:0000256" key="6">
    <source>
        <dbReference type="ARBA" id="ARBA00022833"/>
    </source>
</evidence>
<name>A0A6I8P5H2_ORNAN</name>
<dbReference type="Proteomes" id="UP000002279">
    <property type="component" value="Chromosome X1"/>
</dbReference>
<evidence type="ECO:0000256" key="4">
    <source>
        <dbReference type="ARBA" id="ARBA00022729"/>
    </source>
</evidence>
<sequence length="147" mass="16022">MGSNSASAPCLDMPALFGPKLTNLGLRGQLVEAKPANACQPIRGPRIRANVSQAAIVLIRRFDCTFDLKILHAQLAGYQAAIVYNMHSDELVEMGHVFKDLKQQIQIPAVFVRSLALRPVLIPAPPSVCCVTLGRSLHFSVPQFPHL</sequence>
<dbReference type="InterPro" id="IPR003137">
    <property type="entry name" value="PA_domain"/>
</dbReference>
<dbReference type="PANTHER" id="PTHR22702:SF1">
    <property type="entry name" value="PROTEASE-ASSOCIATED DOMAIN-CONTAINING PROTEIN 1"/>
    <property type="match status" value="1"/>
</dbReference>
<dbReference type="CDD" id="cd02123">
    <property type="entry name" value="PA_C_RZF_like"/>
    <property type="match status" value="1"/>
</dbReference>
<dbReference type="Gene3D" id="3.50.30.30">
    <property type="match status" value="1"/>
</dbReference>
<reference evidence="11" key="3">
    <citation type="submission" date="2025-09" db="UniProtKB">
        <authorList>
            <consortium name="Ensembl"/>
        </authorList>
    </citation>
    <scope>IDENTIFICATION</scope>
    <source>
        <strain evidence="11">Glennie</strain>
    </source>
</reference>
<dbReference type="GO" id="GO:0016020">
    <property type="term" value="C:membrane"/>
    <property type="evidence" value="ECO:0007669"/>
    <property type="project" value="UniProtKB-SubCell"/>
</dbReference>
<keyword evidence="12" id="KW-1185">Reference proteome</keyword>
<protein>
    <recommendedName>
        <fullName evidence="10">PA domain-containing protein</fullName>
    </recommendedName>
</protein>
<keyword evidence="8" id="KW-0472">Membrane</keyword>
<reference evidence="11" key="2">
    <citation type="submission" date="2025-08" db="UniProtKB">
        <authorList>
            <consortium name="Ensembl"/>
        </authorList>
    </citation>
    <scope>IDENTIFICATION</scope>
    <source>
        <strain evidence="11">Glennie</strain>
    </source>
</reference>
<evidence type="ECO:0000256" key="8">
    <source>
        <dbReference type="ARBA" id="ARBA00023136"/>
    </source>
</evidence>
<dbReference type="OMA" id="MPANACH"/>
<dbReference type="GeneTree" id="ENSGT00940000163061"/>
<evidence type="ECO:0000256" key="5">
    <source>
        <dbReference type="ARBA" id="ARBA00022771"/>
    </source>
</evidence>
<accession>A0A6I8P5H2</accession>
<evidence type="ECO:0000256" key="9">
    <source>
        <dbReference type="ARBA" id="ARBA00023180"/>
    </source>
</evidence>
<evidence type="ECO:0000313" key="12">
    <source>
        <dbReference type="Proteomes" id="UP000002279"/>
    </source>
</evidence>
<comment type="subcellular location">
    <subcellularLocation>
        <location evidence="1">Membrane</location>
    </subcellularLocation>
</comment>
<dbReference type="InParanoid" id="A0A6I8P5H2"/>
<dbReference type="GO" id="GO:0005737">
    <property type="term" value="C:cytoplasm"/>
    <property type="evidence" value="ECO:0007669"/>
    <property type="project" value="UniProtKB-ARBA"/>
</dbReference>
<keyword evidence="7" id="KW-1133">Transmembrane helix</keyword>
<proteinExistence type="predicted"/>
<evidence type="ECO:0000256" key="7">
    <source>
        <dbReference type="ARBA" id="ARBA00022989"/>
    </source>
</evidence>
<keyword evidence="5" id="KW-0863">Zinc-finger</keyword>
<keyword evidence="2" id="KW-0812">Transmembrane</keyword>